<dbReference type="Gene3D" id="3.50.50.60">
    <property type="entry name" value="FAD/NAD(P)-binding domain"/>
    <property type="match status" value="1"/>
</dbReference>
<accession>A0A918KRK1</accession>
<name>A0A918KRK1_9PROT</name>
<dbReference type="InterPro" id="IPR033856">
    <property type="entry name" value="Trp_halogen"/>
</dbReference>
<evidence type="ECO:0000313" key="3">
    <source>
        <dbReference type="EMBL" id="GGX70780.1"/>
    </source>
</evidence>
<dbReference type="GO" id="GO:0004497">
    <property type="term" value="F:monooxygenase activity"/>
    <property type="evidence" value="ECO:0007669"/>
    <property type="project" value="InterPro"/>
</dbReference>
<gene>
    <name evidence="3" type="ORF">GCM10011309_21170</name>
</gene>
<feature type="binding site" evidence="2">
    <location>
        <position position="189"/>
    </location>
    <ligand>
        <name>FAD</name>
        <dbReference type="ChEBI" id="CHEBI:57692"/>
    </ligand>
</feature>
<dbReference type="InterPro" id="IPR006905">
    <property type="entry name" value="Flavin_halogenase"/>
</dbReference>
<keyword evidence="4" id="KW-1185">Reference proteome</keyword>
<evidence type="ECO:0000313" key="4">
    <source>
        <dbReference type="Proteomes" id="UP000600865"/>
    </source>
</evidence>
<dbReference type="Proteomes" id="UP000600865">
    <property type="component" value="Unassembled WGS sequence"/>
</dbReference>
<feature type="binding site" evidence="2">
    <location>
        <begin position="15"/>
        <end position="18"/>
    </location>
    <ligand>
        <name>FAD</name>
        <dbReference type="ChEBI" id="CHEBI:57692"/>
    </ligand>
</feature>
<keyword evidence="2" id="KW-0274">FAD</keyword>
<protein>
    <submittedName>
        <fullName evidence="3">Tryptophan halogenase</fullName>
    </submittedName>
</protein>
<keyword evidence="2" id="KW-0547">Nucleotide-binding</keyword>
<evidence type="ECO:0000256" key="1">
    <source>
        <dbReference type="PIRSR" id="PIRSR011396-1"/>
    </source>
</evidence>
<dbReference type="SUPFAM" id="SSF51905">
    <property type="entry name" value="FAD/NAD(P)-binding domain"/>
    <property type="match status" value="1"/>
</dbReference>
<evidence type="ECO:0000256" key="2">
    <source>
        <dbReference type="PIRSR" id="PIRSR011396-2"/>
    </source>
</evidence>
<dbReference type="InterPro" id="IPR036188">
    <property type="entry name" value="FAD/NAD-bd_sf"/>
</dbReference>
<dbReference type="RefSeq" id="WP_189585463.1">
    <property type="nucleotide sequence ID" value="NZ_BMYV01000002.1"/>
</dbReference>
<dbReference type="AlphaFoldDB" id="A0A918KRK1"/>
<feature type="binding site" evidence="2">
    <location>
        <position position="346"/>
    </location>
    <ligand>
        <name>L-tryptophan</name>
        <dbReference type="ChEBI" id="CHEBI:57912"/>
    </ligand>
</feature>
<dbReference type="InterPro" id="IPR050816">
    <property type="entry name" value="Flavin-dep_Halogenase_NPB"/>
</dbReference>
<dbReference type="EMBL" id="BMYV01000002">
    <property type="protein sequence ID" value="GGX70780.1"/>
    <property type="molecule type" value="Genomic_DNA"/>
</dbReference>
<dbReference type="PANTHER" id="PTHR43747:SF4">
    <property type="entry name" value="FLAVIN-DEPENDENT TRYPTOPHAN HALOGENASE"/>
    <property type="match status" value="1"/>
</dbReference>
<sequence length="504" mass="56217">MKSGKQIRRIVIVGGGSAGWMSAAALSNALGNSANITLIESEAIGTVGVGEATIPPIRKFNQRLGISEADFVRATQGSFKLGIEFAGWTKEGESYFHPFGHYGADFDAHVPFHHYWLSDHIHGRSAGPLDDYSICYAASKSGRFAHPNRDPRQVQSRLDYAYHFDATRYAAFLRTYAEARGVTRLEARVTDVALDPENGHILNVSLDNNQSIEGDLFLDCTGFIGVLIEGAMKTGYEDWSRWLPCNRAVAIPSESKGEPLPYTRSTCREAGWQWRIPLQHRTGNGYVYCDRFSTAEKAEQVLRDNLDGAPLADAKHLRFLTGRRNKFWKKNCVAVGLSAGFMEPLESTSLHLIQFAIMRLLTLFPDTEMSPLLAEEYNRLTVAEYERIRDFLVLHYIANERDEPFWKEMAALEVSESLQFKIDHFRENGVISLDGRELFGKPSWLAVLIGQGVFPKRAPGLSGRAAERGIPVSTRFAQVKDAITVATDTMPTHAEAIRNLIGNN</sequence>
<feature type="binding site" evidence="2">
    <location>
        <position position="337"/>
    </location>
    <ligand>
        <name>FAD</name>
        <dbReference type="ChEBI" id="CHEBI:57692"/>
    </ligand>
</feature>
<dbReference type="Pfam" id="PF04820">
    <property type="entry name" value="Trp_halogenase"/>
    <property type="match status" value="1"/>
</dbReference>
<feature type="binding site" evidence="2">
    <location>
        <position position="80"/>
    </location>
    <ligand>
        <name>7-chloro-L-tryptophan</name>
        <dbReference type="ChEBI" id="CHEBI:58713"/>
    </ligand>
</feature>
<dbReference type="GO" id="GO:0000166">
    <property type="term" value="F:nucleotide binding"/>
    <property type="evidence" value="ECO:0007669"/>
    <property type="project" value="UniProtKB-KW"/>
</dbReference>
<keyword evidence="2" id="KW-0285">Flavoprotein</keyword>
<reference evidence="3 4" key="1">
    <citation type="journal article" date="2014" name="Int. J. Syst. Evol. Microbiol.">
        <title>Complete genome sequence of Corynebacterium casei LMG S-19264T (=DSM 44701T), isolated from a smear-ripened cheese.</title>
        <authorList>
            <consortium name="US DOE Joint Genome Institute (JGI-PGF)"/>
            <person name="Walter F."/>
            <person name="Albersmeier A."/>
            <person name="Kalinowski J."/>
            <person name="Ruckert C."/>
        </authorList>
    </citation>
    <scope>NUCLEOTIDE SEQUENCE [LARGE SCALE GENOMIC DNA]</scope>
    <source>
        <strain evidence="3 4">KCTC 23968</strain>
    </source>
</reference>
<dbReference type="PANTHER" id="PTHR43747">
    <property type="entry name" value="FAD-BINDING PROTEIN"/>
    <property type="match status" value="1"/>
</dbReference>
<organism evidence="3 4">
    <name type="scientific">Litorimonas cladophorae</name>
    <dbReference type="NCBI Taxonomy" id="1220491"/>
    <lineage>
        <taxon>Bacteria</taxon>
        <taxon>Pseudomonadati</taxon>
        <taxon>Pseudomonadota</taxon>
        <taxon>Alphaproteobacteria</taxon>
        <taxon>Maricaulales</taxon>
        <taxon>Robiginitomaculaceae</taxon>
    </lineage>
</organism>
<dbReference type="PIRSF" id="PIRSF011396">
    <property type="entry name" value="Trp_halogenase"/>
    <property type="match status" value="1"/>
</dbReference>
<comment type="caution">
    <text evidence="3">The sequence shown here is derived from an EMBL/GenBank/DDBJ whole genome shotgun (WGS) entry which is preliminary data.</text>
</comment>
<feature type="active site" evidence="1">
    <location>
        <position position="80"/>
    </location>
</feature>
<proteinExistence type="predicted"/>